<keyword evidence="3" id="KW-1185">Reference proteome</keyword>
<dbReference type="InterPro" id="IPR037360">
    <property type="entry name" value="COMMD9"/>
</dbReference>
<dbReference type="EMBL" id="JRKL02005772">
    <property type="protein sequence ID" value="KAF3949944.1"/>
    <property type="molecule type" value="Genomic_DNA"/>
</dbReference>
<accession>A0A8J4QN50</accession>
<protein>
    <recommendedName>
        <fullName evidence="1">FAR1 domain-containing protein</fullName>
    </recommendedName>
</protein>
<dbReference type="InterPro" id="IPR004330">
    <property type="entry name" value="FAR1_DNA_bnd_dom"/>
</dbReference>
<gene>
    <name evidence="2" type="ORF">CMV_024246</name>
</gene>
<reference evidence="2" key="1">
    <citation type="submission" date="2020-03" db="EMBL/GenBank/DDBJ databases">
        <title>Castanea mollissima Vanexum genome sequencing.</title>
        <authorList>
            <person name="Staton M."/>
        </authorList>
    </citation>
    <scope>NUCLEOTIDE SEQUENCE</scope>
    <source>
        <tissue evidence="2">Leaf</tissue>
    </source>
</reference>
<organism evidence="2 3">
    <name type="scientific">Castanea mollissima</name>
    <name type="common">Chinese chestnut</name>
    <dbReference type="NCBI Taxonomy" id="60419"/>
    <lineage>
        <taxon>Eukaryota</taxon>
        <taxon>Viridiplantae</taxon>
        <taxon>Streptophyta</taxon>
        <taxon>Embryophyta</taxon>
        <taxon>Tracheophyta</taxon>
        <taxon>Spermatophyta</taxon>
        <taxon>Magnoliopsida</taxon>
        <taxon>eudicotyledons</taxon>
        <taxon>Gunneridae</taxon>
        <taxon>Pentapetalae</taxon>
        <taxon>rosids</taxon>
        <taxon>fabids</taxon>
        <taxon>Fagales</taxon>
        <taxon>Fagaceae</taxon>
        <taxon>Castanea</taxon>
    </lineage>
</organism>
<dbReference type="AlphaFoldDB" id="A0A8J4QN50"/>
<evidence type="ECO:0000313" key="2">
    <source>
        <dbReference type="EMBL" id="KAF3949944.1"/>
    </source>
</evidence>
<dbReference type="Pfam" id="PF03101">
    <property type="entry name" value="FAR1"/>
    <property type="match status" value="1"/>
</dbReference>
<evidence type="ECO:0000313" key="3">
    <source>
        <dbReference type="Proteomes" id="UP000737018"/>
    </source>
</evidence>
<dbReference type="PANTHER" id="PTHR15663">
    <property type="entry name" value="COMM DOMAIN-CONTAINING PROTEIN 9"/>
    <property type="match status" value="1"/>
</dbReference>
<dbReference type="Proteomes" id="UP000737018">
    <property type="component" value="Unassembled WGS sequence"/>
</dbReference>
<comment type="caution">
    <text evidence="2">The sequence shown here is derived from an EMBL/GenBank/DDBJ whole genome shotgun (WGS) entry which is preliminary data.</text>
</comment>
<dbReference type="PANTHER" id="PTHR15663:SF6">
    <property type="entry name" value="COMM DOMAIN-CONTAINING PROTEIN-RELATED"/>
    <property type="match status" value="1"/>
</dbReference>
<feature type="domain" description="FAR1" evidence="1">
    <location>
        <begin position="62"/>
        <end position="136"/>
    </location>
</feature>
<evidence type="ECO:0000259" key="1">
    <source>
        <dbReference type="Pfam" id="PF03101"/>
    </source>
</evidence>
<name>A0A8J4QN50_9ROSI</name>
<dbReference type="OrthoDB" id="1927586at2759"/>
<proteinExistence type="predicted"/>
<sequence length="421" mass="46636">MDVQVIDVEEGMGHRGVANDGDAELNEGELNIAENSAAHDEDGFAEPYVGMEFDSEDVAKTLYDEYARRLGFSSKVGQCSRSKSDGTIISREFVCGREGLKRRHADSCDAVLRIELKGQEKWVVTKFVKEHSHSLVSPSKVHYLRPRRHFAGSAKTMAETYQGVGIVPSGVMYVSMDGNHVPVEANRGVRKTPPAESNRPVKNTAVMNYVVRPLAPPSSQVSGISYDDKKNSTSAADMTPLLWPRQDEMTRRFNLNDTGPPAQSVADLNLPRMAPVSLHRDDGPTENTVVLPCLKSMTWVMENKNSPPGNRVAVINLKLQDYSRNPSAESEVKFQLSRVSLEPMLRSMAYISEQLSTPANKVAVINLKLQDTETTSGESEVKFQVSRDTLGAMLRSMAYIREQLSIAAETQPEPLPKKQRK</sequence>